<evidence type="ECO:0000313" key="2">
    <source>
        <dbReference type="Proteomes" id="UP001055247"/>
    </source>
</evidence>
<protein>
    <recommendedName>
        <fullName evidence="3">Phage major tail tube protein</fullName>
    </recommendedName>
</protein>
<proteinExistence type="predicted"/>
<dbReference type="Pfam" id="PF04985">
    <property type="entry name" value="Phage_tube"/>
    <property type="match status" value="1"/>
</dbReference>
<reference evidence="1" key="2">
    <citation type="submission" date="2021-08" db="EMBL/GenBank/DDBJ databases">
        <authorList>
            <person name="Tani A."/>
            <person name="Ola A."/>
            <person name="Ogura Y."/>
            <person name="Katsura K."/>
            <person name="Hayashi T."/>
        </authorList>
    </citation>
    <scope>NUCLEOTIDE SEQUENCE</scope>
    <source>
        <strain evidence="1">DSM 16372</strain>
    </source>
</reference>
<accession>A0AAV4ZJ37</accession>
<dbReference type="RefSeq" id="WP_066920439.1">
    <property type="nucleotide sequence ID" value="NZ_BPQO01000006.1"/>
</dbReference>
<name>A0AAV4ZJ37_9HYPH</name>
<reference evidence="1" key="1">
    <citation type="journal article" date="2016" name="Front. Microbiol.">
        <title>Genome Sequence of the Piezophilic, Mesophilic Sulfate-Reducing Bacterium Desulfovibrio indicus J2T.</title>
        <authorList>
            <person name="Cao J."/>
            <person name="Maignien L."/>
            <person name="Shao Z."/>
            <person name="Alain K."/>
            <person name="Jebbar M."/>
        </authorList>
    </citation>
    <scope>NUCLEOTIDE SEQUENCE</scope>
    <source>
        <strain evidence="1">DSM 16372</strain>
    </source>
</reference>
<sequence>MPAQYPYIMEAIDVRRATQPDSSRRKIIKTMALPALTRVTAEMMSGGSIAKLNLSYPQIEALEPKFATHGPDLDVLKNFGLVSGAAMEKWVFAGSMRVRKGGVVPARATIEGVVNTWEPDENTPGELMGCNHTFAEVTHYELIIDGEELFYFDDDENIARSGGVDWFAATRRALGI</sequence>
<dbReference type="EMBL" id="BPQO01000006">
    <property type="protein sequence ID" value="GJD88172.1"/>
    <property type="molecule type" value="Genomic_DNA"/>
</dbReference>
<dbReference type="InterPro" id="IPR006498">
    <property type="entry name" value="Tail_tube"/>
</dbReference>
<organism evidence="1 2">
    <name type="scientific">Methylobacterium hispanicum</name>
    <dbReference type="NCBI Taxonomy" id="270350"/>
    <lineage>
        <taxon>Bacteria</taxon>
        <taxon>Pseudomonadati</taxon>
        <taxon>Pseudomonadota</taxon>
        <taxon>Alphaproteobacteria</taxon>
        <taxon>Hyphomicrobiales</taxon>
        <taxon>Methylobacteriaceae</taxon>
        <taxon>Methylobacterium</taxon>
    </lineage>
</organism>
<evidence type="ECO:0000313" key="1">
    <source>
        <dbReference type="EMBL" id="GJD88172.1"/>
    </source>
</evidence>
<keyword evidence="2" id="KW-1185">Reference proteome</keyword>
<evidence type="ECO:0008006" key="3">
    <source>
        <dbReference type="Google" id="ProtNLM"/>
    </source>
</evidence>
<dbReference type="Proteomes" id="UP001055247">
    <property type="component" value="Unassembled WGS sequence"/>
</dbReference>
<gene>
    <name evidence="1" type="ORF">BHAOGJBA_1685</name>
</gene>
<comment type="caution">
    <text evidence="1">The sequence shown here is derived from an EMBL/GenBank/DDBJ whole genome shotgun (WGS) entry which is preliminary data.</text>
</comment>
<dbReference type="AlphaFoldDB" id="A0AAV4ZJ37"/>